<evidence type="ECO:0000256" key="6">
    <source>
        <dbReference type="RuleBase" id="RU365021"/>
    </source>
</evidence>
<evidence type="ECO:0000256" key="5">
    <source>
        <dbReference type="ARBA" id="ARBA00023136"/>
    </source>
</evidence>
<gene>
    <name evidence="7" type="ORF">V6575_06865</name>
</gene>
<dbReference type="Proteomes" id="UP001385499">
    <property type="component" value="Unassembled WGS sequence"/>
</dbReference>
<accession>A0ABU8TI44</accession>
<proteinExistence type="inferred from homology"/>
<sequence>MTRPSRSLFSSTVFWAFVLAQSVAVAQVAPFNMEPETRVDDSPVLDLPPQTSIPYLKAPDDGASLLPDQPSDAAEALVNSRPATPSTGYQRFILPTSKLQMNGEMSAHSWSVVLSPTQAASSASLQITYKNAILVAPEASVLHVSVNGTALITERISSPNRPKRVVVPIPDGLLKAGGNVFKISAEQRHRTDCTIESTYDLWTDLDPAQSFLKFEDADAARLRSISDIATIGNNSEGRTPIYIIAPEFDEKSPRELLLKLAQNIAVIANMPRQFISIMAEPSKEDTAALTVYFGTSDQLSKFPELSQYTNNTSGISFINTLGNDRSSLIISGATWADVENEIDGVASIAKQIASRTPGNLLQTHNAYEPLPPLISNAEDFPFSELGFETREFSGRRFRTEIAFGLPSDFYAGAYGQFIIQLDAAYAPSALPGSSIDIYVNGQVAANVPITARGGSIMSKFPVKVDLRHARPGMNTVTIEGNFKTRADEVCAPGQTAMKEQRFVLFDTSEIVFSKFARIGRIPDLASFASFGFPYNLASANTTLALGDTQAGTLSAAATLVARLAVAAGEPISMQTVGPNFETLNHNTLFVGSIAKIPNQVLTSVGLHSVLRSPWAESTAEQDTVEFNEVLDNKQTLDTWREKISEKGWRGYMSAFVRNLQSNFDLSEQNMALLSSRDKPYTAPVGTNLLLAQSAGLSGNGAWTVVTAPNGQDLSRNVDILMDGWGELTGNISALRSTTGELRSERTGDVTFVATQPFSIGNMRLITTNWVSVNIIAFGAAFLIVVVLLGLATSGLLRVFGRQS</sequence>
<name>A0ABU8TI44_9HYPH</name>
<keyword evidence="5 6" id="KW-0472">Membrane</keyword>
<comment type="pathway">
    <text evidence="6">Glycan metabolism; bacterial cellulose biosynthesis.</text>
</comment>
<keyword evidence="6" id="KW-0732">Signal</keyword>
<feature type="transmembrane region" description="Helical" evidence="6">
    <location>
        <begin position="774"/>
        <end position="799"/>
    </location>
</feature>
<evidence type="ECO:0000256" key="4">
    <source>
        <dbReference type="ARBA" id="ARBA00022989"/>
    </source>
</evidence>
<evidence type="ECO:0000313" key="8">
    <source>
        <dbReference type="Proteomes" id="UP001385499"/>
    </source>
</evidence>
<dbReference type="EMBL" id="JBAKIA010000004">
    <property type="protein sequence ID" value="MEJ8473801.1"/>
    <property type="molecule type" value="Genomic_DNA"/>
</dbReference>
<dbReference type="PANTHER" id="PTHR39083">
    <property type="entry name" value="CYCLIC DI-GMP-BINDING PROTEIN"/>
    <property type="match status" value="1"/>
</dbReference>
<feature type="signal peptide" evidence="6">
    <location>
        <begin position="1"/>
        <end position="26"/>
    </location>
</feature>
<evidence type="ECO:0000256" key="2">
    <source>
        <dbReference type="ARBA" id="ARBA00022475"/>
    </source>
</evidence>
<dbReference type="PANTHER" id="PTHR39083:SF1">
    <property type="entry name" value="CYCLIC DI-GMP-BINDING PROTEIN"/>
    <property type="match status" value="1"/>
</dbReference>
<keyword evidence="4 6" id="KW-1133">Transmembrane helix</keyword>
<evidence type="ECO:0000256" key="1">
    <source>
        <dbReference type="ARBA" id="ARBA00004162"/>
    </source>
</evidence>
<evidence type="ECO:0000313" key="7">
    <source>
        <dbReference type="EMBL" id="MEJ8473801.1"/>
    </source>
</evidence>
<dbReference type="RefSeq" id="WP_340273465.1">
    <property type="nucleotide sequence ID" value="NZ_JBAKIA010000004.1"/>
</dbReference>
<comment type="caution">
    <text evidence="7">The sequence shown here is derived from an EMBL/GenBank/DDBJ whole genome shotgun (WGS) entry which is preliminary data.</text>
</comment>
<keyword evidence="6" id="KW-0973">c-di-GMP</keyword>
<comment type="subcellular location">
    <subcellularLocation>
        <location evidence="6">Cell inner membrane</location>
    </subcellularLocation>
    <subcellularLocation>
        <location evidence="1">Cell membrane</location>
        <topology evidence="1">Single-pass membrane protein</topology>
    </subcellularLocation>
</comment>
<keyword evidence="3 6" id="KW-0812">Transmembrane</keyword>
<evidence type="ECO:0000256" key="3">
    <source>
        <dbReference type="ARBA" id="ARBA00022692"/>
    </source>
</evidence>
<comment type="similarity">
    <text evidence="6">Belongs to the AcsB/BcsB family.</text>
</comment>
<protein>
    <recommendedName>
        <fullName evidence="6">Cyclic di-GMP-binding protein</fullName>
    </recommendedName>
    <alternativeName>
        <fullName evidence="6">Cellulose synthase regulatory subunit</fullName>
    </alternativeName>
</protein>
<dbReference type="Pfam" id="PF03170">
    <property type="entry name" value="BcsB"/>
    <property type="match status" value="1"/>
</dbReference>
<dbReference type="InterPro" id="IPR018513">
    <property type="entry name" value="Cell_synthase_bac"/>
</dbReference>
<dbReference type="Gene3D" id="2.60.120.260">
    <property type="entry name" value="Galactose-binding domain-like"/>
    <property type="match status" value="2"/>
</dbReference>
<feature type="chain" id="PRO_5045013933" description="Cyclic di-GMP-binding protein" evidence="6">
    <location>
        <begin position="27"/>
        <end position="803"/>
    </location>
</feature>
<organism evidence="7 8">
    <name type="scientific">Roseibium algae</name>
    <dbReference type="NCBI Taxonomy" id="3123038"/>
    <lineage>
        <taxon>Bacteria</taxon>
        <taxon>Pseudomonadati</taxon>
        <taxon>Pseudomonadota</taxon>
        <taxon>Alphaproteobacteria</taxon>
        <taxon>Hyphomicrobiales</taxon>
        <taxon>Stappiaceae</taxon>
        <taxon>Roseibium</taxon>
    </lineage>
</organism>
<keyword evidence="6" id="KW-0997">Cell inner membrane</keyword>
<keyword evidence="2 6" id="KW-1003">Cell membrane</keyword>
<keyword evidence="6" id="KW-0135">Cellulose biosynthesis</keyword>
<reference evidence="7 8" key="1">
    <citation type="submission" date="2024-02" db="EMBL/GenBank/DDBJ databases">
        <title>Roseibium algae sp. nov., isolated from marine alga (Grateloupia sp.), showing potential in myo-inositol conversion.</title>
        <authorList>
            <person name="Wang Y."/>
        </authorList>
    </citation>
    <scope>NUCLEOTIDE SEQUENCE [LARGE SCALE GENOMIC DNA]</scope>
    <source>
        <strain evidence="7 8">H3510</strain>
    </source>
</reference>
<comment type="subunit">
    <text evidence="6">Tightly associated with the cellulose synthase catalytic subunit.</text>
</comment>
<comment type="function">
    <text evidence="6">Binds the cellulose synthase activator, bis-(3'-5') cyclic diguanylic acid (c-di-GMP).</text>
</comment>
<keyword evidence="8" id="KW-1185">Reference proteome</keyword>